<dbReference type="InterPro" id="IPR009936">
    <property type="entry name" value="DUF1468"/>
</dbReference>
<name>A0A318SAG4_9DEIO</name>
<evidence type="ECO:0000313" key="4">
    <source>
        <dbReference type="Proteomes" id="UP000248326"/>
    </source>
</evidence>
<reference evidence="3 4" key="1">
    <citation type="submission" date="2018-06" db="EMBL/GenBank/DDBJ databases">
        <title>Genomic Encyclopedia of Type Strains, Phase IV (KMG-IV): sequencing the most valuable type-strain genomes for metagenomic binning, comparative biology and taxonomic classification.</title>
        <authorList>
            <person name="Goeker M."/>
        </authorList>
    </citation>
    <scope>NUCLEOTIDE SEQUENCE [LARGE SCALE GENOMIC DNA]</scope>
    <source>
        <strain evidence="3 4">DSM 18048</strain>
    </source>
</reference>
<dbReference type="EMBL" id="QJSX01000009">
    <property type="protein sequence ID" value="PYE53241.1"/>
    <property type="molecule type" value="Genomic_DNA"/>
</dbReference>
<feature type="domain" description="DUF1468" evidence="2">
    <location>
        <begin position="19"/>
        <end position="161"/>
    </location>
</feature>
<sequence>MPDSTAPPSRGISLGDLALALGVVALGAFFLVETFMIDVNPGYARVGPRFFPLLVSFGLLGVGVILAIGALRGERAQPAAEEDADPDAPTNWRSIGWLTLGLVAHMLLLNVLGFVLASTVLFWCAARGFHSTWIVRDLVVAVLLSVVVYVLFTHGLGLTLPPGLLKGVL</sequence>
<evidence type="ECO:0000313" key="3">
    <source>
        <dbReference type="EMBL" id="PYE53241.1"/>
    </source>
</evidence>
<keyword evidence="1" id="KW-0472">Membrane</keyword>
<evidence type="ECO:0000259" key="2">
    <source>
        <dbReference type="Pfam" id="PF07331"/>
    </source>
</evidence>
<dbReference type="RefSeq" id="WP_245900979.1">
    <property type="nucleotide sequence ID" value="NZ_QJSX01000009.1"/>
</dbReference>
<keyword evidence="1" id="KW-1133">Transmembrane helix</keyword>
<gene>
    <name evidence="3" type="ORF">DES52_10913</name>
</gene>
<proteinExistence type="predicted"/>
<evidence type="ECO:0000256" key="1">
    <source>
        <dbReference type="SAM" id="Phobius"/>
    </source>
</evidence>
<feature type="transmembrane region" description="Helical" evidence="1">
    <location>
        <begin position="50"/>
        <end position="71"/>
    </location>
</feature>
<accession>A0A318SAG4</accession>
<comment type="caution">
    <text evidence="3">The sequence shown here is derived from an EMBL/GenBank/DDBJ whole genome shotgun (WGS) entry which is preliminary data.</text>
</comment>
<organism evidence="3 4">
    <name type="scientific">Deinococcus yavapaiensis KR-236</name>
    <dbReference type="NCBI Taxonomy" id="694435"/>
    <lineage>
        <taxon>Bacteria</taxon>
        <taxon>Thermotogati</taxon>
        <taxon>Deinococcota</taxon>
        <taxon>Deinococci</taxon>
        <taxon>Deinococcales</taxon>
        <taxon>Deinococcaceae</taxon>
        <taxon>Deinococcus</taxon>
    </lineage>
</organism>
<feature type="transmembrane region" description="Helical" evidence="1">
    <location>
        <begin position="138"/>
        <end position="160"/>
    </location>
</feature>
<dbReference type="AlphaFoldDB" id="A0A318SAG4"/>
<keyword evidence="4" id="KW-1185">Reference proteome</keyword>
<dbReference type="Proteomes" id="UP000248326">
    <property type="component" value="Unassembled WGS sequence"/>
</dbReference>
<feature type="transmembrane region" description="Helical" evidence="1">
    <location>
        <begin position="95"/>
        <end position="126"/>
    </location>
</feature>
<dbReference type="Pfam" id="PF07331">
    <property type="entry name" value="TctB"/>
    <property type="match status" value="1"/>
</dbReference>
<protein>
    <submittedName>
        <fullName evidence="3">Putative tricarboxylic transport membrane protein</fullName>
    </submittedName>
</protein>
<feature type="transmembrane region" description="Helical" evidence="1">
    <location>
        <begin position="17"/>
        <end position="38"/>
    </location>
</feature>
<keyword evidence="1" id="KW-0812">Transmembrane</keyword>